<reference evidence="1 2" key="1">
    <citation type="submission" date="2023-10" db="EMBL/GenBank/DDBJ databases">
        <title>Nicoliella lavandulae sp. nov. isolated from Lavandula angustifolia flowers.</title>
        <authorList>
            <person name="Alcantara C."/>
            <person name="Zuniga M."/>
            <person name="Landete J.M."/>
            <person name="Monedero V."/>
        </authorList>
    </citation>
    <scope>NUCLEOTIDE SEQUENCE [LARGE SCALE GENOMIC DNA]</scope>
    <source>
        <strain evidence="1 2">Es01</strain>
    </source>
</reference>
<dbReference type="RefSeq" id="WP_339960765.1">
    <property type="nucleotide sequence ID" value="NZ_JAWMWH010000003.1"/>
</dbReference>
<dbReference type="Proteomes" id="UP001370590">
    <property type="component" value="Unassembled WGS sequence"/>
</dbReference>
<proteinExistence type="predicted"/>
<sequence>MTSVMQRVQAVKQPRGGYVATKLFNKIQLDDNKILSPNESTIKGNLFGITVDYFTRFLLGADKEVAWSVSLMGAKMINQQGFAEQLLNQITGLNPESIQAAYRLAGFDVVKRGRSVDYRDVNSSYFTLSSDEMDDITIMIERVQSFFKNYGHPIDSGMTFNGGYTDMINTGDADYITEDTLWDLKTVRGNVLSKDYKLQLLVYYLMGLHSFEAKNYVNIKYLGIFNPRNNVVYRCPINKIPESVIDEVKTVVIGY</sequence>
<accession>A0ABU8SLX9</accession>
<gene>
    <name evidence="1" type="ORF">R4146_07120</name>
</gene>
<evidence type="ECO:0000313" key="2">
    <source>
        <dbReference type="Proteomes" id="UP001370590"/>
    </source>
</evidence>
<comment type="caution">
    <text evidence="1">The sequence shown here is derived from an EMBL/GenBank/DDBJ whole genome shotgun (WGS) entry which is preliminary data.</text>
</comment>
<evidence type="ECO:0000313" key="1">
    <source>
        <dbReference type="EMBL" id="MEJ6400913.1"/>
    </source>
</evidence>
<name>A0ABU8SLX9_9LACO</name>
<protein>
    <recommendedName>
        <fullName evidence="3">PD-(D/E)XK endonuclease-like domain-containing protein</fullName>
    </recommendedName>
</protein>
<keyword evidence="2" id="KW-1185">Reference proteome</keyword>
<organism evidence="1 2">
    <name type="scientific">Nicoliella lavandulae</name>
    <dbReference type="NCBI Taxonomy" id="3082954"/>
    <lineage>
        <taxon>Bacteria</taxon>
        <taxon>Bacillati</taxon>
        <taxon>Bacillota</taxon>
        <taxon>Bacilli</taxon>
        <taxon>Lactobacillales</taxon>
        <taxon>Lactobacillaceae</taxon>
        <taxon>Nicoliella</taxon>
    </lineage>
</organism>
<dbReference type="EMBL" id="JAWMWH010000003">
    <property type="protein sequence ID" value="MEJ6400913.1"/>
    <property type="molecule type" value="Genomic_DNA"/>
</dbReference>
<evidence type="ECO:0008006" key="3">
    <source>
        <dbReference type="Google" id="ProtNLM"/>
    </source>
</evidence>